<comment type="similarity">
    <text evidence="3">Belongs to the oleosin family.</text>
</comment>
<evidence type="ECO:0000256" key="4">
    <source>
        <dbReference type="ARBA" id="ARBA00022677"/>
    </source>
</evidence>
<dbReference type="PANTHER" id="PTHR33203:SF37">
    <property type="entry name" value="GLYCINE-RICH PROTEIN _ OLEOSIN"/>
    <property type="match status" value="1"/>
</dbReference>
<evidence type="ECO:0000256" key="5">
    <source>
        <dbReference type="ARBA" id="ARBA00022692"/>
    </source>
</evidence>
<protein>
    <recommendedName>
        <fullName evidence="11">Oleosin</fullName>
    </recommendedName>
</protein>
<evidence type="ECO:0000256" key="2">
    <source>
        <dbReference type="ARBA" id="ARBA00004502"/>
    </source>
</evidence>
<keyword evidence="4" id="KW-0551">Lipid droplet</keyword>
<dbReference type="PANTHER" id="PTHR33203">
    <property type="entry name" value="OLEOSIN"/>
    <property type="match status" value="1"/>
</dbReference>
<evidence type="ECO:0000256" key="7">
    <source>
        <dbReference type="ARBA" id="ARBA00023136"/>
    </source>
</evidence>
<evidence type="ECO:0008006" key="11">
    <source>
        <dbReference type="Google" id="ProtNLM"/>
    </source>
</evidence>
<evidence type="ECO:0000256" key="3">
    <source>
        <dbReference type="ARBA" id="ARBA00010858"/>
    </source>
</evidence>
<keyword evidence="7 8" id="KW-0472">Membrane</keyword>
<dbReference type="InterPro" id="IPR000136">
    <property type="entry name" value="Oleosin"/>
</dbReference>
<evidence type="ECO:0000313" key="9">
    <source>
        <dbReference type="EnsemblPlants" id="Kaladp0048s0378.1.v1.1.CDS.1"/>
    </source>
</evidence>
<dbReference type="Gramene" id="Kaladp0048s0378.1.v1.1">
    <property type="protein sequence ID" value="Kaladp0048s0378.1.v1.1.CDS.1"/>
    <property type="gene ID" value="Kaladp0048s0378.v1.1"/>
</dbReference>
<proteinExistence type="inferred from homology"/>
<keyword evidence="10" id="KW-1185">Reference proteome</keyword>
<comment type="subcellular location">
    <subcellularLocation>
        <location evidence="2">Lipid droplet</location>
    </subcellularLocation>
    <subcellularLocation>
        <location evidence="1">Membrane</location>
        <topology evidence="1">Multi-pass membrane protein</topology>
    </subcellularLocation>
</comment>
<keyword evidence="6 8" id="KW-1133">Transmembrane helix</keyword>
<sequence length="143" mass="14634">MADGEVPIQRPSQRRGGLTTSSALYAILAGLAISAPLLGMMGFSFLASATLLIVTSPLLIIFSPLLFLAGAVVTLSLVGFAVAVGMAVAGMSAVGWTIKSLIRGRAGGGLSGDPMKGLVDQGREWAGYLQTKAGHHENPVNRG</sequence>
<dbReference type="EnsemblPlants" id="Kaladp0048s0378.1.v1.1">
    <property type="protein sequence ID" value="Kaladp0048s0378.1.v1.1.CDS.1"/>
    <property type="gene ID" value="Kaladp0048s0378.v1.1"/>
</dbReference>
<accession>A0A7N0TZV8</accession>
<dbReference type="Proteomes" id="UP000594263">
    <property type="component" value="Unplaced"/>
</dbReference>
<dbReference type="GO" id="GO:0009791">
    <property type="term" value="P:post-embryonic development"/>
    <property type="evidence" value="ECO:0007669"/>
    <property type="project" value="UniProtKB-ARBA"/>
</dbReference>
<organism evidence="9 10">
    <name type="scientific">Kalanchoe fedtschenkoi</name>
    <name type="common">Lavender scallops</name>
    <name type="synonym">South American air plant</name>
    <dbReference type="NCBI Taxonomy" id="63787"/>
    <lineage>
        <taxon>Eukaryota</taxon>
        <taxon>Viridiplantae</taxon>
        <taxon>Streptophyta</taxon>
        <taxon>Embryophyta</taxon>
        <taxon>Tracheophyta</taxon>
        <taxon>Spermatophyta</taxon>
        <taxon>Magnoliopsida</taxon>
        <taxon>eudicotyledons</taxon>
        <taxon>Gunneridae</taxon>
        <taxon>Pentapetalae</taxon>
        <taxon>Saxifragales</taxon>
        <taxon>Crassulaceae</taxon>
        <taxon>Kalanchoe</taxon>
    </lineage>
</organism>
<evidence type="ECO:0000256" key="1">
    <source>
        <dbReference type="ARBA" id="ARBA00004141"/>
    </source>
</evidence>
<dbReference type="GO" id="GO:0012511">
    <property type="term" value="C:monolayer-surrounded lipid storage body"/>
    <property type="evidence" value="ECO:0007669"/>
    <property type="project" value="InterPro"/>
</dbReference>
<evidence type="ECO:0000256" key="8">
    <source>
        <dbReference type="SAM" id="Phobius"/>
    </source>
</evidence>
<feature type="transmembrane region" description="Helical" evidence="8">
    <location>
        <begin position="23"/>
        <end position="43"/>
    </location>
</feature>
<evidence type="ECO:0000256" key="6">
    <source>
        <dbReference type="ARBA" id="ARBA00022989"/>
    </source>
</evidence>
<dbReference type="OMA" id="GHHENPV"/>
<dbReference type="Pfam" id="PF01277">
    <property type="entry name" value="Oleosin"/>
    <property type="match status" value="1"/>
</dbReference>
<dbReference type="GO" id="GO:0016020">
    <property type="term" value="C:membrane"/>
    <property type="evidence" value="ECO:0007669"/>
    <property type="project" value="UniProtKB-SubCell"/>
</dbReference>
<dbReference type="AlphaFoldDB" id="A0A7N0TZV8"/>
<reference evidence="9" key="1">
    <citation type="submission" date="2021-01" db="UniProtKB">
        <authorList>
            <consortium name="EnsemblPlants"/>
        </authorList>
    </citation>
    <scope>IDENTIFICATION</scope>
</reference>
<evidence type="ECO:0000313" key="10">
    <source>
        <dbReference type="Proteomes" id="UP000594263"/>
    </source>
</evidence>
<name>A0A7N0TZV8_KALFE</name>
<feature type="transmembrane region" description="Helical" evidence="8">
    <location>
        <begin position="50"/>
        <end position="71"/>
    </location>
</feature>
<keyword evidence="5 8" id="KW-0812">Transmembrane</keyword>
<dbReference type="GO" id="GO:0048608">
    <property type="term" value="P:reproductive structure development"/>
    <property type="evidence" value="ECO:0007669"/>
    <property type="project" value="UniProtKB-ARBA"/>
</dbReference>
<dbReference type="GO" id="GO:0019915">
    <property type="term" value="P:lipid storage"/>
    <property type="evidence" value="ECO:0007669"/>
    <property type="project" value="TreeGrafter"/>
</dbReference>
<feature type="transmembrane region" description="Helical" evidence="8">
    <location>
        <begin position="77"/>
        <end position="98"/>
    </location>
</feature>